<keyword evidence="5" id="KW-0862">Zinc</keyword>
<feature type="region of interest" description="Disordered" evidence="8">
    <location>
        <begin position="226"/>
        <end position="248"/>
    </location>
</feature>
<evidence type="ECO:0000256" key="1">
    <source>
        <dbReference type="ARBA" id="ARBA00004123"/>
    </source>
</evidence>
<gene>
    <name evidence="10" type="ORF">DSTB1V02_LOCUS1675</name>
</gene>
<keyword evidence="2" id="KW-0479">Metal-binding</keyword>
<dbReference type="Proteomes" id="UP000677054">
    <property type="component" value="Unassembled WGS sequence"/>
</dbReference>
<evidence type="ECO:0000256" key="5">
    <source>
        <dbReference type="ARBA" id="ARBA00022833"/>
    </source>
</evidence>
<feature type="compositionally biased region" description="Low complexity" evidence="8">
    <location>
        <begin position="815"/>
        <end position="831"/>
    </location>
</feature>
<sequence length="1380" mass="151436">MIRCAQASIVLARMNFSSASLSSGRSLYSCSDEESKKYDDCYISNKMIAKTEQASNGSEKPKTDEEIILQSMVCIEEEPSEVQMAAYNKAKKEYIDYLEKVAKLKEDPKLLIIELDHRGNVISSTSPKSSIIASTNPVAIGQALPVSVQQIASSGSTPLAVSGSILVVNPSTGTITMEAIQKPLTTAESKVPVTTTPVSTKPSLSVTTRAMRSAALKVVSVSSKAGVTTSGGTTGTSSSGAVKGDSEAKGAGTAVGIKGSATSGVVKGAAAKGAATSGVVKGTSTPGVVKGVSTSGGIKGPSASEVVRGKSARKSAPGSITSGIAKGAVGGAKGTGTSGGDKMTSPTSEKIGPSGLRTISSIGGKMSTPSTSSAGTNSSIPANQTKSPPSSATVAPKLVEVEVETRDSLKVSEELLKHAMLLVFPRPKAHVDKEAAKALRLELDKKVKGYLGYTSNRFTEFLIQSGLVRSIQYCDLHSDQRNRPTELKLAVYSDVSKFPHSGGYVWVSDCCPDRFVSVFRGSIFEGANQNPAVILKLIYHWACQTNPTNVSLWVKTEFSYVAAFYCTLRGTCTLAVNKHLGKLGGRGKRVEVGFVRLRNKDENGKNLDFYVLGIYDKGLPGYRFLALEAKAQLDLGQIREFLISTIHQCSEIEFDSKVLNDAVFRGVFPHGTLFGIPDGAATIHAYMKERIPGLFKLSYHSMKVQTMQQFLDELSWREKWGHGANHAFDNLINHIAAETKTCQNLVFRPYTVWNQGTMVSQYHQQGLVTRLSRVIHNPAARWILQLIPKPHDEPKVTFTSSASIPAQKPPPPRPASKLSDSSSSSESGSMVMKKSEEMVMLVPYYYARLPGKTLQDKPRTPVNVKCHLCTRVFSDAKKLTHHLILHLENSRSYSFDLNDLTVCKYCFRNFTTPFAMQTHVEEVHLKSHGILECGICNEVHKNRIELIDHMHKTHVQCEMPYSCGLCNYRSSFYKDLLDHFQQLHGESYMMCHHCLKLFKGTSTMSALSFFQHMQKHQGRKREAKNKCKACCLMFPKVEQLRTHVQLDHISFASHSGVKAVTAEELKEVVMMPRPDESERTSLRRRRFRPVSTGLPPSVYKSVGNIPIQMDPSCLGFKCLECSSLVSSSDHFSGVWCCTHCSYTTCCEIAAESHPKNFHELNQSPLPTKSFPPLPQPLFCICEFSSSSGDALANHLAQCRKHSVYPSAERASRATLECSSAFFPPLVDLLSDDDEDEPQPSENDLNELWYRALLKNQRASYTSSSLTFASHLSDGEQEKGMENGKEEKVNDRELEKLDMLGMLGLRRKRTADSPPSRSEEPKAKQRRRQSVSEKPAVKQMRPRSKIEKYEVKQESPSHFEEPVVKKDKSHSVAPPSPHHLS</sequence>
<protein>
    <recommendedName>
        <fullName evidence="9">C2H2-type domain-containing protein</fullName>
    </recommendedName>
</protein>
<dbReference type="PANTHER" id="PTHR24406">
    <property type="entry name" value="TRANSCRIPTIONAL REPRESSOR CTCFL-RELATED"/>
    <property type="match status" value="1"/>
</dbReference>
<dbReference type="InterPro" id="IPR057618">
    <property type="entry name" value="Znf_POGZ/Z280C-D-like"/>
</dbReference>
<evidence type="ECO:0000259" key="9">
    <source>
        <dbReference type="PROSITE" id="PS50157"/>
    </source>
</evidence>
<evidence type="ECO:0000256" key="4">
    <source>
        <dbReference type="ARBA" id="ARBA00022771"/>
    </source>
</evidence>
<feature type="region of interest" description="Disordered" evidence="8">
    <location>
        <begin position="796"/>
        <end position="831"/>
    </location>
</feature>
<evidence type="ECO:0000256" key="7">
    <source>
        <dbReference type="PROSITE-ProRule" id="PRU00042"/>
    </source>
</evidence>
<accession>A0A7R9A3N2</accession>
<dbReference type="EMBL" id="CAJPEV010000164">
    <property type="protein sequence ID" value="CAG0881672.1"/>
    <property type="molecule type" value="Genomic_DNA"/>
</dbReference>
<feature type="compositionally biased region" description="Basic and acidic residues" evidence="8">
    <location>
        <begin position="1272"/>
        <end position="1297"/>
    </location>
</feature>
<feature type="region of interest" description="Disordered" evidence="8">
    <location>
        <begin position="292"/>
        <end position="393"/>
    </location>
</feature>
<evidence type="ECO:0000256" key="3">
    <source>
        <dbReference type="ARBA" id="ARBA00022737"/>
    </source>
</evidence>
<dbReference type="InterPro" id="IPR050888">
    <property type="entry name" value="ZnF_C2H2-type_TF"/>
</dbReference>
<organism evidence="10">
    <name type="scientific">Darwinula stevensoni</name>
    <dbReference type="NCBI Taxonomy" id="69355"/>
    <lineage>
        <taxon>Eukaryota</taxon>
        <taxon>Metazoa</taxon>
        <taxon>Ecdysozoa</taxon>
        <taxon>Arthropoda</taxon>
        <taxon>Crustacea</taxon>
        <taxon>Oligostraca</taxon>
        <taxon>Ostracoda</taxon>
        <taxon>Podocopa</taxon>
        <taxon>Podocopida</taxon>
        <taxon>Darwinulocopina</taxon>
        <taxon>Darwinuloidea</taxon>
        <taxon>Darwinulidae</taxon>
        <taxon>Darwinula</taxon>
    </lineage>
</organism>
<reference evidence="10" key="1">
    <citation type="submission" date="2020-11" db="EMBL/GenBank/DDBJ databases">
        <authorList>
            <person name="Tran Van P."/>
        </authorList>
    </citation>
    <scope>NUCLEOTIDE SEQUENCE</scope>
</reference>
<keyword evidence="6" id="KW-0539">Nucleus</keyword>
<feature type="compositionally biased region" description="Gly residues" evidence="8">
    <location>
        <begin position="328"/>
        <end position="339"/>
    </location>
</feature>
<dbReference type="Gene3D" id="3.30.160.60">
    <property type="entry name" value="Classic Zinc Finger"/>
    <property type="match status" value="2"/>
</dbReference>
<evidence type="ECO:0000256" key="6">
    <source>
        <dbReference type="ARBA" id="ARBA00023242"/>
    </source>
</evidence>
<dbReference type="EMBL" id="LR899681">
    <property type="protein sequence ID" value="CAD7241694.1"/>
    <property type="molecule type" value="Genomic_DNA"/>
</dbReference>
<feature type="compositionally biased region" description="Basic and acidic residues" evidence="8">
    <location>
        <begin position="1343"/>
        <end position="1369"/>
    </location>
</feature>
<dbReference type="GO" id="GO:0005634">
    <property type="term" value="C:nucleus"/>
    <property type="evidence" value="ECO:0007669"/>
    <property type="project" value="UniProtKB-SubCell"/>
</dbReference>
<dbReference type="Pfam" id="PF25429">
    <property type="entry name" value="zf-POGZ"/>
    <property type="match status" value="1"/>
</dbReference>
<evidence type="ECO:0000313" key="11">
    <source>
        <dbReference type="Proteomes" id="UP000677054"/>
    </source>
</evidence>
<feature type="compositionally biased region" description="Low complexity" evidence="8">
    <location>
        <begin position="226"/>
        <end position="243"/>
    </location>
</feature>
<evidence type="ECO:0000313" key="10">
    <source>
        <dbReference type="EMBL" id="CAD7241694.1"/>
    </source>
</evidence>
<feature type="domain" description="C2H2-type" evidence="9">
    <location>
        <begin position="864"/>
        <end position="891"/>
    </location>
</feature>
<evidence type="ECO:0000256" key="2">
    <source>
        <dbReference type="ARBA" id="ARBA00022723"/>
    </source>
</evidence>
<dbReference type="SMART" id="SM00355">
    <property type="entry name" value="ZnF_C2H2"/>
    <property type="match status" value="6"/>
</dbReference>
<dbReference type="PROSITE" id="PS50157">
    <property type="entry name" value="ZINC_FINGER_C2H2_2"/>
    <property type="match status" value="1"/>
</dbReference>
<feature type="region of interest" description="Disordered" evidence="8">
    <location>
        <begin position="1271"/>
        <end position="1380"/>
    </location>
</feature>
<keyword evidence="3" id="KW-0677">Repeat</keyword>
<dbReference type="PROSITE" id="PS00028">
    <property type="entry name" value="ZINC_FINGER_C2H2_1"/>
    <property type="match status" value="3"/>
</dbReference>
<name>A0A7R9A3N2_9CRUS</name>
<proteinExistence type="predicted"/>
<dbReference type="GO" id="GO:0008270">
    <property type="term" value="F:zinc ion binding"/>
    <property type="evidence" value="ECO:0007669"/>
    <property type="project" value="UniProtKB-KW"/>
</dbReference>
<keyword evidence="11" id="KW-1185">Reference proteome</keyword>
<comment type="subcellular location">
    <subcellularLocation>
        <location evidence="1">Nucleus</location>
    </subcellularLocation>
</comment>
<feature type="compositionally biased region" description="Polar residues" evidence="8">
    <location>
        <begin position="357"/>
        <end position="393"/>
    </location>
</feature>
<evidence type="ECO:0000256" key="8">
    <source>
        <dbReference type="SAM" id="MobiDB-lite"/>
    </source>
</evidence>
<dbReference type="OrthoDB" id="10032537at2759"/>
<keyword evidence="4 7" id="KW-0863">Zinc-finger</keyword>
<dbReference type="InterPro" id="IPR013087">
    <property type="entry name" value="Znf_C2H2_type"/>
</dbReference>
<dbReference type="GO" id="GO:0003677">
    <property type="term" value="F:DNA binding"/>
    <property type="evidence" value="ECO:0007669"/>
    <property type="project" value="UniProtKB-KW"/>
</dbReference>